<protein>
    <submittedName>
        <fullName evidence="1">Uncharacterized protein</fullName>
    </submittedName>
</protein>
<dbReference type="EMBL" id="PXYW01000103">
    <property type="protein sequence ID" value="PSR27912.1"/>
    <property type="molecule type" value="Genomic_DNA"/>
</dbReference>
<name>A0A2T2X0B3_9FIRM</name>
<organism evidence="1 2">
    <name type="scientific">Sulfobacillus benefaciens</name>
    <dbReference type="NCBI Taxonomy" id="453960"/>
    <lineage>
        <taxon>Bacteria</taxon>
        <taxon>Bacillati</taxon>
        <taxon>Bacillota</taxon>
        <taxon>Clostridia</taxon>
        <taxon>Eubacteriales</taxon>
        <taxon>Clostridiales Family XVII. Incertae Sedis</taxon>
        <taxon>Sulfobacillus</taxon>
    </lineage>
</organism>
<accession>A0A2T2X0B3</accession>
<comment type="caution">
    <text evidence="1">The sequence shown here is derived from an EMBL/GenBank/DDBJ whole genome shotgun (WGS) entry which is preliminary data.</text>
</comment>
<proteinExistence type="predicted"/>
<reference evidence="1 2" key="1">
    <citation type="journal article" date="2014" name="BMC Genomics">
        <title>Comparison of environmental and isolate Sulfobacillus genomes reveals diverse carbon, sulfur, nitrogen, and hydrogen metabolisms.</title>
        <authorList>
            <person name="Justice N.B."/>
            <person name="Norman A."/>
            <person name="Brown C.T."/>
            <person name="Singh A."/>
            <person name="Thomas B.C."/>
            <person name="Banfield J.F."/>
        </authorList>
    </citation>
    <scope>NUCLEOTIDE SEQUENCE [LARGE SCALE GENOMIC DNA]</scope>
    <source>
        <strain evidence="1">AMDSBA4</strain>
    </source>
</reference>
<evidence type="ECO:0000313" key="2">
    <source>
        <dbReference type="Proteomes" id="UP000242972"/>
    </source>
</evidence>
<evidence type="ECO:0000313" key="1">
    <source>
        <dbReference type="EMBL" id="PSR27912.1"/>
    </source>
</evidence>
<gene>
    <name evidence="1" type="ORF">C7B46_19215</name>
</gene>
<dbReference type="Proteomes" id="UP000242972">
    <property type="component" value="Unassembled WGS sequence"/>
</dbReference>
<dbReference type="AlphaFoldDB" id="A0A2T2X0B3"/>
<sequence length="344" mass="39813">MHTIWQWMPFILSAAGLLAAILGIAVGFVISLPLWNIRETATRAAQDTARAEILQSRQSLQTAQRAYAQYLLAIQNDPDGPTFDRHVDAIRERYKYPDLWNFHLYSAQKRLWPLVQSATFWQGWNRKDFAYRRAICDALNQLQTGETDPENNDASEIAIWIAVAYALLGEPAAALQHLEHVQDSRLMEPLRKWLDLFWDMFTDSSSFDIDRLARMWGIDIVTDIAMQLKNIVSELQSSTSVSQRYYYLLAYFRKTNHCARIRIIPVVKDEDCGAIWRIEVHTYQNHPTSAPSMYSVPRPECPSSEAIQWIMEHFVGLVVAPHELRSRWQEEEDNQVREALDSTN</sequence>